<dbReference type="EMBL" id="AGEI01000029">
    <property type="protein sequence ID" value="EHR32356.1"/>
    <property type="molecule type" value="Genomic_DNA"/>
</dbReference>
<accession>H3NQM6</accession>
<dbReference type="GeneID" id="96999579"/>
<dbReference type="GO" id="GO:0009401">
    <property type="term" value="P:phosphoenolpyruvate-dependent sugar phosphotransferase system"/>
    <property type="evidence" value="ECO:0007669"/>
    <property type="project" value="InterPro"/>
</dbReference>
<dbReference type="PROSITE" id="PS51099">
    <property type="entry name" value="PTS_EIIB_TYPE_2"/>
    <property type="match status" value="1"/>
</dbReference>
<comment type="caution">
    <text evidence="3">The sequence shown here is derived from an EMBL/GenBank/DDBJ whole genome shotgun (WGS) entry which is preliminary data.</text>
</comment>
<evidence type="ECO:0000313" key="3">
    <source>
        <dbReference type="EMBL" id="EHR32356.1"/>
    </source>
</evidence>
<evidence type="ECO:0000313" key="4">
    <source>
        <dbReference type="Proteomes" id="UP000004191"/>
    </source>
</evidence>
<dbReference type="SUPFAM" id="SSF52794">
    <property type="entry name" value="PTS system IIB component-like"/>
    <property type="match status" value="1"/>
</dbReference>
<dbReference type="Pfam" id="PF02302">
    <property type="entry name" value="PTS_IIB"/>
    <property type="match status" value="1"/>
</dbReference>
<dbReference type="AlphaFoldDB" id="H3NQM6"/>
<dbReference type="OrthoDB" id="6505030at2"/>
<evidence type="ECO:0000256" key="1">
    <source>
        <dbReference type="ARBA" id="ARBA00022679"/>
    </source>
</evidence>
<keyword evidence="4" id="KW-1185">Reference proteome</keyword>
<dbReference type="InterPro" id="IPR003501">
    <property type="entry name" value="PTS_EIIB_2/3"/>
</dbReference>
<dbReference type="Proteomes" id="UP000004191">
    <property type="component" value="Unassembled WGS sequence"/>
</dbReference>
<dbReference type="InterPro" id="IPR013011">
    <property type="entry name" value="PTS_EIIB_2"/>
</dbReference>
<organism evidence="3 4">
    <name type="scientific">Helcococcus kunzii ATCC 51366</name>
    <dbReference type="NCBI Taxonomy" id="883114"/>
    <lineage>
        <taxon>Bacteria</taxon>
        <taxon>Bacillati</taxon>
        <taxon>Bacillota</taxon>
        <taxon>Tissierellia</taxon>
        <taxon>Tissierellales</taxon>
        <taxon>Peptoniphilaceae</taxon>
        <taxon>Helcococcus</taxon>
    </lineage>
</organism>
<dbReference type="GO" id="GO:0008982">
    <property type="term" value="F:protein-N(PI)-phosphohistidine-sugar phosphotransferase activity"/>
    <property type="evidence" value="ECO:0007669"/>
    <property type="project" value="InterPro"/>
</dbReference>
<dbReference type="InterPro" id="IPR036095">
    <property type="entry name" value="PTS_EIIB-like_sf"/>
</dbReference>
<reference evidence="3 4" key="1">
    <citation type="submission" date="2012-01" db="EMBL/GenBank/DDBJ databases">
        <title>The Genome Sequence of Helcococcus kunzii ATCC 51366.</title>
        <authorList>
            <consortium name="The Broad Institute Genome Sequencing Platform"/>
            <person name="Earl A."/>
            <person name="Ward D."/>
            <person name="Feldgarden M."/>
            <person name="Gevers D."/>
            <person name="Huys G."/>
            <person name="Young S.K."/>
            <person name="Zeng Q."/>
            <person name="Gargeya S."/>
            <person name="Fitzgerald M."/>
            <person name="Haas B."/>
            <person name="Abouelleil A."/>
            <person name="Alvarado L."/>
            <person name="Arachchi H.M."/>
            <person name="Berlin A."/>
            <person name="Chapman S.B."/>
            <person name="Gearin G."/>
            <person name="Goldberg J."/>
            <person name="Griggs A."/>
            <person name="Gujja S."/>
            <person name="Hansen M."/>
            <person name="Heiman D."/>
            <person name="Howarth C."/>
            <person name="Larimer J."/>
            <person name="Lui A."/>
            <person name="MacDonald P.J.P."/>
            <person name="McCowen C."/>
            <person name="Montmayeur A."/>
            <person name="Murphy C."/>
            <person name="Neiman D."/>
            <person name="Pearson M."/>
            <person name="Priest M."/>
            <person name="Roberts A."/>
            <person name="Saif S."/>
            <person name="Shea T."/>
            <person name="Sisk P."/>
            <person name="Stolte C."/>
            <person name="Sykes S."/>
            <person name="Wortman J."/>
            <person name="Nusbaum C."/>
            <person name="Birren B."/>
        </authorList>
    </citation>
    <scope>NUCLEOTIDE SEQUENCE [LARGE SCALE GENOMIC DNA]</scope>
    <source>
        <strain evidence="3 4">ATCC 51366</strain>
    </source>
</reference>
<dbReference type="eggNOG" id="COG3414">
    <property type="taxonomic scope" value="Bacteria"/>
</dbReference>
<dbReference type="HOGENOM" id="CLU_159248_3_3_9"/>
<feature type="domain" description="PTS EIIB type-2" evidence="2">
    <location>
        <begin position="2"/>
        <end position="92"/>
    </location>
</feature>
<evidence type="ECO:0000259" key="2">
    <source>
        <dbReference type="PROSITE" id="PS51099"/>
    </source>
</evidence>
<proteinExistence type="predicted"/>
<dbReference type="RefSeq" id="WP_005399152.1">
    <property type="nucleotide sequence ID" value="NZ_JH601088.1"/>
</dbReference>
<dbReference type="CDD" id="cd05566">
    <property type="entry name" value="PTS_IIB_galactitol"/>
    <property type="match status" value="1"/>
</dbReference>
<keyword evidence="1" id="KW-0808">Transferase</keyword>
<gene>
    <name evidence="3" type="ORF">HMPREF9709_01637</name>
</gene>
<dbReference type="PATRIC" id="fig|883114.3.peg.1634"/>
<sequence>MKRVLVACGNGVATSTMVASKVRDFLKENNIAATVDQCKLLEVPSKQDAYDLIIATGKYDNASVTKPVVSGMALLTGMGASEVLEDIKEKLS</sequence>
<dbReference type="Gene3D" id="3.40.50.2300">
    <property type="match status" value="1"/>
</dbReference>
<dbReference type="STRING" id="883114.HMPREF9709_01637"/>
<protein>
    <recommendedName>
        <fullName evidence="2">PTS EIIB type-2 domain-containing protein</fullName>
    </recommendedName>
</protein>
<name>H3NQM6_9FIRM</name>